<dbReference type="Proteomes" id="UP000827872">
    <property type="component" value="Linkage Group LG03"/>
</dbReference>
<organism evidence="1 2">
    <name type="scientific">Sphaerodactylus townsendi</name>
    <dbReference type="NCBI Taxonomy" id="933632"/>
    <lineage>
        <taxon>Eukaryota</taxon>
        <taxon>Metazoa</taxon>
        <taxon>Chordata</taxon>
        <taxon>Craniata</taxon>
        <taxon>Vertebrata</taxon>
        <taxon>Euteleostomi</taxon>
        <taxon>Lepidosauria</taxon>
        <taxon>Squamata</taxon>
        <taxon>Bifurcata</taxon>
        <taxon>Gekkota</taxon>
        <taxon>Sphaerodactylidae</taxon>
        <taxon>Sphaerodactylus</taxon>
    </lineage>
</organism>
<dbReference type="EMBL" id="CM037616">
    <property type="protein sequence ID" value="KAH7993580.1"/>
    <property type="molecule type" value="Genomic_DNA"/>
</dbReference>
<protein>
    <submittedName>
        <fullName evidence="1">Uncharacterized protein</fullName>
    </submittedName>
</protein>
<evidence type="ECO:0000313" key="2">
    <source>
        <dbReference type="Proteomes" id="UP000827872"/>
    </source>
</evidence>
<gene>
    <name evidence="1" type="ORF">K3G42_031496</name>
</gene>
<reference evidence="1" key="1">
    <citation type="submission" date="2021-08" db="EMBL/GenBank/DDBJ databases">
        <title>The first chromosome-level gecko genome reveals the dynamic sex chromosomes of Neotropical dwarf geckos (Sphaerodactylidae: Sphaerodactylus).</title>
        <authorList>
            <person name="Pinto B.J."/>
            <person name="Keating S.E."/>
            <person name="Gamble T."/>
        </authorList>
    </citation>
    <scope>NUCLEOTIDE SEQUENCE</scope>
    <source>
        <strain evidence="1">TG3544</strain>
    </source>
</reference>
<comment type="caution">
    <text evidence="1">The sequence shown here is derived from an EMBL/GenBank/DDBJ whole genome shotgun (WGS) entry which is preliminary data.</text>
</comment>
<keyword evidence="2" id="KW-1185">Reference proteome</keyword>
<name>A0ACB8EMR8_9SAUR</name>
<sequence length="140" mass="14506">MSHRSGLDGPVESWAGFLKSCHHQVIVMSGHETIRVLEVGVDAPLPVDNTGKTVETATPSAGGEAPMSCPPEPSETGKEGGEQNVEKAHGNSGGEVKMIPEVIPAPVPGVIPFSQMTSQQTQTLTPVTVQAAPQNAAAFE</sequence>
<accession>A0ACB8EMR8</accession>
<proteinExistence type="predicted"/>
<evidence type="ECO:0000313" key="1">
    <source>
        <dbReference type="EMBL" id="KAH7993580.1"/>
    </source>
</evidence>